<dbReference type="RefSeq" id="WP_037550323.1">
    <property type="nucleotide sequence ID" value="NZ_JNUP01000072.1"/>
</dbReference>
<dbReference type="AlphaFoldDB" id="A0A098QTY2"/>
<reference evidence="1 2" key="1">
    <citation type="submission" date="2014-05" db="EMBL/GenBank/DDBJ databases">
        <title>De novo Genome Sequence of Spirocheata sp.</title>
        <authorList>
            <person name="Shivani Y."/>
            <person name="Subhash Y."/>
            <person name="Tushar L."/>
            <person name="Sasikala C."/>
            <person name="Ramana C.V."/>
        </authorList>
    </citation>
    <scope>NUCLEOTIDE SEQUENCE [LARGE SCALE GENOMIC DNA]</scope>
    <source>
        <strain evidence="1 2">JC230</strain>
    </source>
</reference>
<organism evidence="1 2">
    <name type="scientific">Spirochaeta lutea</name>
    <dbReference type="NCBI Taxonomy" id="1480694"/>
    <lineage>
        <taxon>Bacteria</taxon>
        <taxon>Pseudomonadati</taxon>
        <taxon>Spirochaetota</taxon>
        <taxon>Spirochaetia</taxon>
        <taxon>Spirochaetales</taxon>
        <taxon>Spirochaetaceae</taxon>
        <taxon>Spirochaeta</taxon>
    </lineage>
</organism>
<comment type="caution">
    <text evidence="1">The sequence shown here is derived from an EMBL/GenBank/DDBJ whole genome shotgun (WGS) entry which is preliminary data.</text>
</comment>
<evidence type="ECO:0000313" key="2">
    <source>
        <dbReference type="Proteomes" id="UP000029692"/>
    </source>
</evidence>
<sequence>MTSGGRLFIHSDAPSLDGGVFTITDRGESTEVLDGMVRNLHVSGDSLFASLYYRPESGTSTASYRMFRYNLE</sequence>
<dbReference type="EMBL" id="JNUP01000072">
    <property type="protein sequence ID" value="KGE70808.1"/>
    <property type="molecule type" value="Genomic_DNA"/>
</dbReference>
<keyword evidence="2" id="KW-1185">Reference proteome</keyword>
<proteinExistence type="predicted"/>
<gene>
    <name evidence="1" type="ORF">DC28_15085</name>
</gene>
<protein>
    <submittedName>
        <fullName evidence="1">Uncharacterized protein</fullName>
    </submittedName>
</protein>
<evidence type="ECO:0000313" key="1">
    <source>
        <dbReference type="EMBL" id="KGE70808.1"/>
    </source>
</evidence>
<dbReference type="Proteomes" id="UP000029692">
    <property type="component" value="Unassembled WGS sequence"/>
</dbReference>
<accession>A0A098QTY2</accession>
<name>A0A098QTY2_9SPIO</name>